<protein>
    <submittedName>
        <fullName evidence="1">Uncharacterized protein</fullName>
    </submittedName>
</protein>
<reference evidence="1" key="1">
    <citation type="submission" date="2018-02" db="EMBL/GenBank/DDBJ databases">
        <title>Rhizophora mucronata_Transcriptome.</title>
        <authorList>
            <person name="Meera S.P."/>
            <person name="Sreeshan A."/>
            <person name="Augustine A."/>
        </authorList>
    </citation>
    <scope>NUCLEOTIDE SEQUENCE</scope>
    <source>
        <tissue evidence="1">Leaf</tissue>
    </source>
</reference>
<dbReference type="AlphaFoldDB" id="A0A2P2Q3V0"/>
<sequence>MLNFSAQVWKRKTLIHSHTHIKACNCSLEVSFSCFGHRFMQHIGCSHFPFLYPSSCIGMHGLHAALIVAHTGCAFYSWTLSVVHWYLS</sequence>
<accession>A0A2P2Q3V0</accession>
<evidence type="ECO:0000313" key="1">
    <source>
        <dbReference type="EMBL" id="MBX61665.1"/>
    </source>
</evidence>
<name>A0A2P2Q3V0_RHIMU</name>
<proteinExistence type="predicted"/>
<organism evidence="1">
    <name type="scientific">Rhizophora mucronata</name>
    <name type="common">Asiatic mangrove</name>
    <dbReference type="NCBI Taxonomy" id="61149"/>
    <lineage>
        <taxon>Eukaryota</taxon>
        <taxon>Viridiplantae</taxon>
        <taxon>Streptophyta</taxon>
        <taxon>Embryophyta</taxon>
        <taxon>Tracheophyta</taxon>
        <taxon>Spermatophyta</taxon>
        <taxon>Magnoliopsida</taxon>
        <taxon>eudicotyledons</taxon>
        <taxon>Gunneridae</taxon>
        <taxon>Pentapetalae</taxon>
        <taxon>rosids</taxon>
        <taxon>fabids</taxon>
        <taxon>Malpighiales</taxon>
        <taxon>Rhizophoraceae</taxon>
        <taxon>Rhizophora</taxon>
    </lineage>
</organism>
<dbReference type="EMBL" id="GGEC01081181">
    <property type="protein sequence ID" value="MBX61665.1"/>
    <property type="molecule type" value="Transcribed_RNA"/>
</dbReference>